<reference evidence="2 3" key="1">
    <citation type="submission" date="2024-05" db="EMBL/GenBank/DDBJ databases">
        <authorList>
            <person name="Park S."/>
        </authorList>
    </citation>
    <scope>NUCLEOTIDE SEQUENCE [LARGE SCALE GENOMIC DNA]</scope>
    <source>
        <strain evidence="2 3">DGU5</strain>
    </source>
</reference>
<evidence type="ECO:0000313" key="2">
    <source>
        <dbReference type="EMBL" id="MEN7536170.1"/>
    </source>
</evidence>
<gene>
    <name evidence="2" type="ORF">ABDJ38_03165</name>
</gene>
<dbReference type="EMBL" id="JBDLBR010000001">
    <property type="protein sequence ID" value="MEN7536170.1"/>
    <property type="molecule type" value="Genomic_DNA"/>
</dbReference>
<dbReference type="RefSeq" id="WP_346783620.1">
    <property type="nucleotide sequence ID" value="NZ_JBDLBR010000001.1"/>
</dbReference>
<protein>
    <recommendedName>
        <fullName evidence="4">DUF1648 domain-containing protein</fullName>
    </recommendedName>
</protein>
<feature type="transmembrane region" description="Helical" evidence="1">
    <location>
        <begin position="88"/>
        <end position="111"/>
    </location>
</feature>
<comment type="caution">
    <text evidence="2">The sequence shown here is derived from an EMBL/GenBank/DDBJ whole genome shotgun (WGS) entry which is preliminary data.</text>
</comment>
<sequence length="116" mass="12505">MAALANLAAVVVALAVLAIMARRGNARFREYTRLPMQWGFRGQVNWTAPRAVALSFIPVLAGAVLTSAFVGSLTFAPRKGQEDAVLPAFLILGGMFVGIFALHLRLIAWSLRRNGP</sequence>
<keyword evidence="1" id="KW-0812">Transmembrane</keyword>
<organism evidence="2 3">
    <name type="scientific">Aurantiacibacter flavus</name>
    <dbReference type="NCBI Taxonomy" id="3145232"/>
    <lineage>
        <taxon>Bacteria</taxon>
        <taxon>Pseudomonadati</taxon>
        <taxon>Pseudomonadota</taxon>
        <taxon>Alphaproteobacteria</taxon>
        <taxon>Sphingomonadales</taxon>
        <taxon>Erythrobacteraceae</taxon>
        <taxon>Aurantiacibacter</taxon>
    </lineage>
</organism>
<accession>A0ABV0CTX2</accession>
<feature type="transmembrane region" description="Helical" evidence="1">
    <location>
        <begin position="50"/>
        <end position="76"/>
    </location>
</feature>
<dbReference type="Proteomes" id="UP001484535">
    <property type="component" value="Unassembled WGS sequence"/>
</dbReference>
<evidence type="ECO:0000313" key="3">
    <source>
        <dbReference type="Proteomes" id="UP001484535"/>
    </source>
</evidence>
<proteinExistence type="predicted"/>
<keyword evidence="3" id="KW-1185">Reference proteome</keyword>
<evidence type="ECO:0008006" key="4">
    <source>
        <dbReference type="Google" id="ProtNLM"/>
    </source>
</evidence>
<keyword evidence="1" id="KW-1133">Transmembrane helix</keyword>
<evidence type="ECO:0000256" key="1">
    <source>
        <dbReference type="SAM" id="Phobius"/>
    </source>
</evidence>
<keyword evidence="1" id="KW-0472">Membrane</keyword>
<name>A0ABV0CTX2_9SPHN</name>